<comment type="caution">
    <text evidence="1">The sequence shown here is derived from an EMBL/GenBank/DDBJ whole genome shotgun (WGS) entry which is preliminary data.</text>
</comment>
<dbReference type="InterPro" id="IPR036047">
    <property type="entry name" value="F-box-like_dom_sf"/>
</dbReference>
<evidence type="ECO:0000313" key="1">
    <source>
        <dbReference type="EMBL" id="KAH6693512.1"/>
    </source>
</evidence>
<dbReference type="Gene3D" id="1.20.1280.50">
    <property type="match status" value="1"/>
</dbReference>
<evidence type="ECO:0000313" key="2">
    <source>
        <dbReference type="Proteomes" id="UP000770015"/>
    </source>
</evidence>
<name>A0A9P8VIV1_9PEZI</name>
<organism evidence="1 2">
    <name type="scientific">Plectosphaerella plurivora</name>
    <dbReference type="NCBI Taxonomy" id="936078"/>
    <lineage>
        <taxon>Eukaryota</taxon>
        <taxon>Fungi</taxon>
        <taxon>Dikarya</taxon>
        <taxon>Ascomycota</taxon>
        <taxon>Pezizomycotina</taxon>
        <taxon>Sordariomycetes</taxon>
        <taxon>Hypocreomycetidae</taxon>
        <taxon>Glomerellales</taxon>
        <taxon>Plectosphaerellaceae</taxon>
        <taxon>Plectosphaerella</taxon>
    </lineage>
</organism>
<dbReference type="AlphaFoldDB" id="A0A9P8VIV1"/>
<reference evidence="1" key="1">
    <citation type="journal article" date="2021" name="Nat. Commun.">
        <title>Genetic determinants of endophytism in the Arabidopsis root mycobiome.</title>
        <authorList>
            <person name="Mesny F."/>
            <person name="Miyauchi S."/>
            <person name="Thiergart T."/>
            <person name="Pickel B."/>
            <person name="Atanasova L."/>
            <person name="Karlsson M."/>
            <person name="Huettel B."/>
            <person name="Barry K.W."/>
            <person name="Haridas S."/>
            <person name="Chen C."/>
            <person name="Bauer D."/>
            <person name="Andreopoulos W."/>
            <person name="Pangilinan J."/>
            <person name="LaButti K."/>
            <person name="Riley R."/>
            <person name="Lipzen A."/>
            <person name="Clum A."/>
            <person name="Drula E."/>
            <person name="Henrissat B."/>
            <person name="Kohler A."/>
            <person name="Grigoriev I.V."/>
            <person name="Martin F.M."/>
            <person name="Hacquard S."/>
        </authorList>
    </citation>
    <scope>NUCLEOTIDE SEQUENCE</scope>
    <source>
        <strain evidence="1">MPI-SDFR-AT-0117</strain>
    </source>
</reference>
<accession>A0A9P8VIV1</accession>
<dbReference type="SUPFAM" id="SSF81383">
    <property type="entry name" value="F-box domain"/>
    <property type="match status" value="1"/>
</dbReference>
<dbReference type="Proteomes" id="UP000770015">
    <property type="component" value="Unassembled WGS sequence"/>
</dbReference>
<keyword evidence="2" id="KW-1185">Reference proteome</keyword>
<evidence type="ECO:0008006" key="3">
    <source>
        <dbReference type="Google" id="ProtNLM"/>
    </source>
</evidence>
<protein>
    <recommendedName>
        <fullName evidence="3">F-box domain-containing protein</fullName>
    </recommendedName>
</protein>
<dbReference type="OrthoDB" id="3800738at2759"/>
<proteinExistence type="predicted"/>
<gene>
    <name evidence="1" type="ORF">F5X68DRAFT_258452</name>
</gene>
<dbReference type="EMBL" id="JAGSXJ010000003">
    <property type="protein sequence ID" value="KAH6693512.1"/>
    <property type="molecule type" value="Genomic_DNA"/>
</dbReference>
<sequence length="231" mass="26608">MNTVLSTPELLEGILLAADIVTLLTKCQLVCRGWHDAIQTSPSLQRHLFFLSEPSAKASGPPRKNKLLERKFSFMFGDLPDDGVVSRESFEDLEIVEHRDAFVRPVATWRRMHISQPGTQLVARPTGEGTEHDTDEALWRMGDLYDYMFEYLFRNRVAYLRIWWGVLPQEGIGLPGHDYAIHGDQRDKAREDLEKLFHSNNQIVMVRRMTAQCSRGVKNADLVFQERFSMT</sequence>